<keyword evidence="4" id="KW-1185">Reference proteome</keyword>
<sequence length="266" mass="29204">MKIKHQLLSLACALACATNLVHAQDAPEVLESVSVNMKRDGSIRPYRQMNEVLSMVQRYGQGLFRLEFKLEAKDPKVPLPKVPKLAVMHADAYVPIAMQADGSFELPVLPKEQAQDAEIASNLVKGTAKMSGRLLLTIKPEQLDMAMVRKIVGTATSMRSEILPWYLRWAFPQAEGVRICSAQANWELEWPDPAANKANNTAGQLLSIALSAEPKQLDPHESGAAKKSASERRQCTTLTGQERWPDKAHLLAPADASLSLRVSGES</sequence>
<dbReference type="Proteomes" id="UP001221189">
    <property type="component" value="Unassembled WGS sequence"/>
</dbReference>
<evidence type="ECO:0000256" key="2">
    <source>
        <dbReference type="SAM" id="SignalP"/>
    </source>
</evidence>
<evidence type="ECO:0000313" key="4">
    <source>
        <dbReference type="Proteomes" id="UP001221189"/>
    </source>
</evidence>
<reference evidence="3 4" key="1">
    <citation type="submission" date="2022-10" db="EMBL/GenBank/DDBJ databases">
        <title>Paucibacter sp. hw1 Genome sequencing.</title>
        <authorList>
            <person name="Park S."/>
        </authorList>
    </citation>
    <scope>NUCLEOTIDE SEQUENCE [LARGE SCALE GENOMIC DNA]</scope>
    <source>
        <strain evidence="4">hw1</strain>
    </source>
</reference>
<name>A0ABT5KA59_9BURK</name>
<gene>
    <name evidence="3" type="ORF">PRZ03_03700</name>
</gene>
<feature type="signal peptide" evidence="2">
    <location>
        <begin position="1"/>
        <end position="23"/>
    </location>
</feature>
<comment type="caution">
    <text evidence="3">The sequence shown here is derived from an EMBL/GenBank/DDBJ whole genome shotgun (WGS) entry which is preliminary data.</text>
</comment>
<keyword evidence="2" id="KW-0732">Signal</keyword>
<evidence type="ECO:0008006" key="5">
    <source>
        <dbReference type="Google" id="ProtNLM"/>
    </source>
</evidence>
<proteinExistence type="predicted"/>
<protein>
    <recommendedName>
        <fullName evidence="5">DUF2987 domain-containing protein</fullName>
    </recommendedName>
</protein>
<accession>A0ABT5KA59</accession>
<organism evidence="3 4">
    <name type="scientific">Roseateles albus</name>
    <dbReference type="NCBI Taxonomy" id="2987525"/>
    <lineage>
        <taxon>Bacteria</taxon>
        <taxon>Pseudomonadati</taxon>
        <taxon>Pseudomonadota</taxon>
        <taxon>Betaproteobacteria</taxon>
        <taxon>Burkholderiales</taxon>
        <taxon>Sphaerotilaceae</taxon>
        <taxon>Roseateles</taxon>
    </lineage>
</organism>
<evidence type="ECO:0000313" key="3">
    <source>
        <dbReference type="EMBL" id="MDC8770665.1"/>
    </source>
</evidence>
<feature type="compositionally biased region" description="Basic and acidic residues" evidence="1">
    <location>
        <begin position="216"/>
        <end position="234"/>
    </location>
</feature>
<dbReference type="EMBL" id="JAQQXT010000002">
    <property type="protein sequence ID" value="MDC8770665.1"/>
    <property type="molecule type" value="Genomic_DNA"/>
</dbReference>
<evidence type="ECO:0000256" key="1">
    <source>
        <dbReference type="SAM" id="MobiDB-lite"/>
    </source>
</evidence>
<feature type="region of interest" description="Disordered" evidence="1">
    <location>
        <begin position="216"/>
        <end position="246"/>
    </location>
</feature>
<feature type="chain" id="PRO_5046036514" description="DUF2987 domain-containing protein" evidence="2">
    <location>
        <begin position="24"/>
        <end position="266"/>
    </location>
</feature>
<dbReference type="RefSeq" id="WP_273599085.1">
    <property type="nucleotide sequence ID" value="NZ_JAQQXT010000002.1"/>
</dbReference>